<keyword evidence="2" id="KW-1185">Reference proteome</keyword>
<protein>
    <submittedName>
        <fullName evidence="1">Uncharacterized protein</fullName>
    </submittedName>
</protein>
<dbReference type="AlphaFoldDB" id="A0AAE4YDL9"/>
<accession>A0AAE4YDL9</accession>
<proteinExistence type="predicted"/>
<evidence type="ECO:0000313" key="2">
    <source>
        <dbReference type="Proteomes" id="UP001193501"/>
    </source>
</evidence>
<organism evidence="1 2">
    <name type="scientific">Stagnihabitans tardus</name>
    <dbReference type="NCBI Taxonomy" id="2699202"/>
    <lineage>
        <taxon>Bacteria</taxon>
        <taxon>Pseudomonadati</taxon>
        <taxon>Pseudomonadota</taxon>
        <taxon>Alphaproteobacteria</taxon>
        <taxon>Rhodobacterales</taxon>
        <taxon>Paracoccaceae</taxon>
        <taxon>Stagnihabitans</taxon>
    </lineage>
</organism>
<evidence type="ECO:0000313" key="1">
    <source>
        <dbReference type="EMBL" id="NBZ90144.1"/>
    </source>
</evidence>
<dbReference type="EMBL" id="JAABNR010000066">
    <property type="protein sequence ID" value="NBZ90144.1"/>
    <property type="molecule type" value="Genomic_DNA"/>
</dbReference>
<comment type="caution">
    <text evidence="1">The sequence shown here is derived from an EMBL/GenBank/DDBJ whole genome shotgun (WGS) entry which is preliminary data.</text>
</comment>
<name>A0AAE4YDL9_9RHOB</name>
<dbReference type="RefSeq" id="WP_168776913.1">
    <property type="nucleotide sequence ID" value="NZ_JAABNR010000066.1"/>
</dbReference>
<gene>
    <name evidence="1" type="ORF">GV832_21470</name>
</gene>
<reference evidence="1" key="1">
    <citation type="submission" date="2020-01" db="EMBL/GenBank/DDBJ databases">
        <authorList>
            <person name="Chen W.-M."/>
        </authorList>
    </citation>
    <scope>NUCLEOTIDE SEQUENCE</scope>
    <source>
        <strain evidence="1">CYK-10</strain>
    </source>
</reference>
<dbReference type="Proteomes" id="UP001193501">
    <property type="component" value="Unassembled WGS sequence"/>
</dbReference>
<sequence>MKTRDDKNLSATTLRRFAAEMMAGQAANKAPSPYLAAIVEQAERAAALLERPGKTAQLPYGL</sequence>